<evidence type="ECO:0000256" key="1">
    <source>
        <dbReference type="SAM" id="MobiDB-lite"/>
    </source>
</evidence>
<protein>
    <submittedName>
        <fullName evidence="3">Uncharacterized protein</fullName>
    </submittedName>
</protein>
<feature type="non-terminal residue" evidence="3">
    <location>
        <position position="1"/>
    </location>
</feature>
<feature type="region of interest" description="Disordered" evidence="1">
    <location>
        <begin position="400"/>
        <end position="452"/>
    </location>
</feature>
<evidence type="ECO:0000313" key="3">
    <source>
        <dbReference type="EMBL" id="GIQ84125.1"/>
    </source>
</evidence>
<gene>
    <name evidence="3" type="ORF">KIPB_005567</name>
</gene>
<feature type="compositionally biased region" description="Polar residues" evidence="1">
    <location>
        <begin position="153"/>
        <end position="166"/>
    </location>
</feature>
<dbReference type="Proteomes" id="UP000265618">
    <property type="component" value="Unassembled WGS sequence"/>
</dbReference>
<feature type="chain" id="PRO_5039889447" evidence="2">
    <location>
        <begin position="22"/>
        <end position="787"/>
    </location>
</feature>
<feature type="region of interest" description="Disordered" evidence="1">
    <location>
        <begin position="710"/>
        <end position="754"/>
    </location>
</feature>
<feature type="compositionally biased region" description="Polar residues" evidence="1">
    <location>
        <begin position="325"/>
        <end position="335"/>
    </location>
</feature>
<keyword evidence="2" id="KW-0732">Signal</keyword>
<dbReference type="PROSITE" id="PS51257">
    <property type="entry name" value="PROKAR_LIPOPROTEIN"/>
    <property type="match status" value="1"/>
</dbReference>
<reference evidence="3 4" key="1">
    <citation type="journal article" date="2018" name="PLoS ONE">
        <title>The draft genome of Kipferlia bialata reveals reductive genome evolution in fornicate parasites.</title>
        <authorList>
            <person name="Tanifuji G."/>
            <person name="Takabayashi S."/>
            <person name="Kume K."/>
            <person name="Takagi M."/>
            <person name="Nakayama T."/>
            <person name="Kamikawa R."/>
            <person name="Inagaki Y."/>
            <person name="Hashimoto T."/>
        </authorList>
    </citation>
    <scope>NUCLEOTIDE SEQUENCE [LARGE SCALE GENOMIC DNA]</scope>
    <source>
        <strain evidence="3">NY0173</strain>
    </source>
</reference>
<feature type="region of interest" description="Disordered" evidence="1">
    <location>
        <begin position="209"/>
        <end position="267"/>
    </location>
</feature>
<sequence>MRHWVCIYLVLLGLFAASASTFSCPNADVSFGLEPDTYICPTHATGGYEYQWLQPKSVTLETVFHPVSVEITVFGKTYAAAPLKHSQFIQGARRHSCHRLSTVSVVDLPVSIRCVLFAGKLSPTSLWYHCREGHVSVVFRPYRLRRCLSMSGDQSQSQCDSATDTDPQALGDPTEVVGLARFPLVDLTNCSRYIKTTVDVQTRHMSDLAPQAVGTETGAADKDSKTRHQGKGSDPKAKGKDSKPPKAAAARPKAEDTTDPQGSEDRLPVNMGLHLICHDPSSVAEQTALNPSSVASFSYAGTAATLRMAVATALPQSPPVPDSDGASSPQEQSGPQGRDRGGEAGETPDTESTQRETLFERAYLIMCQSDRTALTDILAHVAHTNCEVISSFLAAEQREREMSVPAKAGKESARAKSSSRPGTRGDRPPTGQGHARDREADNGDKEAGQEGDMGMGRVELDAVFSMSSGSVLSKLVRLGSHTLLDHLPDSGKQRADRYPGGVTGWRIVTAGMCVLYLEAPRGQLDMFLPSSRSLVREKGMRCFPRVLHSSEILYRSRLCPGQPLSLGELSLDLDALSTSKETWTSQRGAGRLSQQSLTRLQTLLSPGHSRLDIQSLKQVDELGLYLDDAAVGALLPFQLALPKDQRVSFLFQDEGAPAIVAGFNLNTLGGIDEGGVIEQPPKTARTRVFGDASPRPGQIVQLLTELYPNTNANQTYRTTSRTKRERDDTERGSERERETKRDREREQAELESLHRTNYLNTVPFSFGYTDPDASLTEPFLPRPAKLT</sequence>
<feature type="compositionally biased region" description="Basic and acidic residues" evidence="1">
    <location>
        <begin position="400"/>
        <end position="414"/>
    </location>
</feature>
<feature type="compositionally biased region" description="Polar residues" evidence="1">
    <location>
        <begin position="710"/>
        <end position="719"/>
    </location>
</feature>
<feature type="compositionally biased region" description="Basic and acidic residues" evidence="1">
    <location>
        <begin position="219"/>
        <end position="244"/>
    </location>
</feature>
<feature type="compositionally biased region" description="Basic and acidic residues" evidence="1">
    <location>
        <begin position="434"/>
        <end position="448"/>
    </location>
</feature>
<feature type="signal peptide" evidence="2">
    <location>
        <begin position="1"/>
        <end position="21"/>
    </location>
</feature>
<feature type="compositionally biased region" description="Basic and acidic residues" evidence="1">
    <location>
        <begin position="722"/>
        <end position="754"/>
    </location>
</feature>
<dbReference type="AlphaFoldDB" id="A0A9K3CXA2"/>
<accession>A0A9K3CXA2</accession>
<proteinExistence type="predicted"/>
<feature type="region of interest" description="Disordered" evidence="1">
    <location>
        <begin position="153"/>
        <end position="172"/>
    </location>
</feature>
<comment type="caution">
    <text evidence="3">The sequence shown here is derived from an EMBL/GenBank/DDBJ whole genome shotgun (WGS) entry which is preliminary data.</text>
</comment>
<feature type="region of interest" description="Disordered" evidence="1">
    <location>
        <begin position="768"/>
        <end position="787"/>
    </location>
</feature>
<name>A0A9K3CXA2_9EUKA</name>
<evidence type="ECO:0000256" key="2">
    <source>
        <dbReference type="SAM" id="SignalP"/>
    </source>
</evidence>
<organism evidence="3 4">
    <name type="scientific">Kipferlia bialata</name>
    <dbReference type="NCBI Taxonomy" id="797122"/>
    <lineage>
        <taxon>Eukaryota</taxon>
        <taxon>Metamonada</taxon>
        <taxon>Carpediemonas-like organisms</taxon>
        <taxon>Kipferlia</taxon>
    </lineage>
</organism>
<keyword evidence="4" id="KW-1185">Reference proteome</keyword>
<dbReference type="EMBL" id="BDIP01001315">
    <property type="protein sequence ID" value="GIQ84125.1"/>
    <property type="molecule type" value="Genomic_DNA"/>
</dbReference>
<evidence type="ECO:0000313" key="4">
    <source>
        <dbReference type="Proteomes" id="UP000265618"/>
    </source>
</evidence>
<feature type="region of interest" description="Disordered" evidence="1">
    <location>
        <begin position="314"/>
        <end position="355"/>
    </location>
</feature>